<evidence type="ECO:0000256" key="1">
    <source>
        <dbReference type="SAM" id="SignalP"/>
    </source>
</evidence>
<feature type="chain" id="PRO_5045144827" evidence="1">
    <location>
        <begin position="27"/>
        <end position="406"/>
    </location>
</feature>
<feature type="domain" description="Peptidoglycan beta-N-acetylmuramidase NamZ C-terminal" evidence="3">
    <location>
        <begin position="270"/>
        <end position="405"/>
    </location>
</feature>
<dbReference type="Proteomes" id="UP001610100">
    <property type="component" value="Unassembled WGS sequence"/>
</dbReference>
<dbReference type="Pfam" id="PF07075">
    <property type="entry name" value="NamZ_N"/>
    <property type="match status" value="1"/>
</dbReference>
<dbReference type="InterPro" id="IPR048503">
    <property type="entry name" value="NamZ_C"/>
</dbReference>
<dbReference type="InterPro" id="IPR048502">
    <property type="entry name" value="NamZ_N"/>
</dbReference>
<evidence type="ECO:0000259" key="3">
    <source>
        <dbReference type="Pfam" id="PF20732"/>
    </source>
</evidence>
<dbReference type="PANTHER" id="PTHR42915">
    <property type="entry name" value="HYPOTHETICAL 460 KDA PROTEIN IN FEUA-SIGW INTERGENIC REGION [PRECURSOR]"/>
    <property type="match status" value="1"/>
</dbReference>
<keyword evidence="5" id="KW-1185">Reference proteome</keyword>
<dbReference type="Gene3D" id="3.40.50.12170">
    <property type="entry name" value="Uncharacterised protein PF07075, DUF1343"/>
    <property type="match status" value="1"/>
</dbReference>
<dbReference type="EMBL" id="JBAWKB010000002">
    <property type="protein sequence ID" value="MFH6771880.1"/>
    <property type="molecule type" value="Genomic_DNA"/>
</dbReference>
<reference evidence="4 5" key="1">
    <citation type="submission" date="2024-02" db="EMBL/GenBank/DDBJ databases">
        <title>A Gaetbulibacter species isolated from tidal flats and genomic insights of their niches.</title>
        <authorList>
            <person name="Ye Y."/>
        </authorList>
    </citation>
    <scope>NUCLEOTIDE SEQUENCE [LARGE SCALE GENOMIC DNA]</scope>
    <source>
        <strain evidence="4 5">KYW382</strain>
    </source>
</reference>
<comment type="caution">
    <text evidence="4">The sequence shown here is derived from an EMBL/GenBank/DDBJ whole genome shotgun (WGS) entry which is preliminary data.</text>
</comment>
<dbReference type="PIRSF" id="PIRSF016719">
    <property type="entry name" value="UCP016719"/>
    <property type="match status" value="1"/>
</dbReference>
<gene>
    <name evidence="4" type="ORF">V8G58_08020</name>
</gene>
<sequence>MGFKIFKNTVLLCLLVLISCANSTHSKTIKVSDTSNTEKPIVVGANRLDLYLPDLQGKRVAVVANQSSVIFKDETETSFTHLVDSLLDLKIDVKKVFAPEHGFRGKGDAGELIANSTDVKTGLPIISLHGTHRKPRQEDLSDVDIVVFDIQDVGVRFYTYLSTMHYVMEACAEAGIPVIILDRPNPNGHYIDGPVLKPEHKSFVGLHPVPLVYGMTIGEYAKMINGEHWLADSLVCDLKVIPLENYTHETPYSLPIKPSPNLPNDQAINLYPSLDIFRGTVINVGRGTDMQMQVYGAPFFPKSEFSFTPRSNEGATHPRFENQLCYGVDLRNEPRLSAFNLKYLIDAYAKTPKDVSFFGPTFTAHAGNTELQEQIEAGISEDSIRASWQKDIDAFKEIRKKYLLYD</sequence>
<dbReference type="Gene3D" id="3.90.1150.140">
    <property type="match status" value="1"/>
</dbReference>
<proteinExistence type="predicted"/>
<evidence type="ECO:0000259" key="2">
    <source>
        <dbReference type="Pfam" id="PF07075"/>
    </source>
</evidence>
<feature type="signal peptide" evidence="1">
    <location>
        <begin position="1"/>
        <end position="26"/>
    </location>
</feature>
<dbReference type="PROSITE" id="PS51257">
    <property type="entry name" value="PROKAR_LIPOPROTEIN"/>
    <property type="match status" value="1"/>
</dbReference>
<evidence type="ECO:0000313" key="4">
    <source>
        <dbReference type="EMBL" id="MFH6771880.1"/>
    </source>
</evidence>
<dbReference type="InterPro" id="IPR008302">
    <property type="entry name" value="NamZ"/>
</dbReference>
<name>A0ABW7MYH7_9FLAO</name>
<dbReference type="PANTHER" id="PTHR42915:SF1">
    <property type="entry name" value="PEPTIDOGLYCAN BETA-N-ACETYLMURAMIDASE NAMZ"/>
    <property type="match status" value="1"/>
</dbReference>
<protein>
    <submittedName>
        <fullName evidence="4">DUF1343 domain-containing protein</fullName>
    </submittedName>
</protein>
<organism evidence="4 5">
    <name type="scientific">Gaetbulibacter aestuarii</name>
    <dbReference type="NCBI Taxonomy" id="1502358"/>
    <lineage>
        <taxon>Bacteria</taxon>
        <taxon>Pseudomonadati</taxon>
        <taxon>Bacteroidota</taxon>
        <taxon>Flavobacteriia</taxon>
        <taxon>Flavobacteriales</taxon>
        <taxon>Flavobacteriaceae</taxon>
        <taxon>Gaetbulibacter</taxon>
    </lineage>
</organism>
<keyword evidence="1" id="KW-0732">Signal</keyword>
<dbReference type="Pfam" id="PF20732">
    <property type="entry name" value="NamZ_C"/>
    <property type="match status" value="1"/>
</dbReference>
<accession>A0ABW7MYH7</accession>
<feature type="domain" description="Peptidoglycan beta-N-acetylmuramidase NamZ N-terminal" evidence="2">
    <location>
        <begin position="60"/>
        <end position="265"/>
    </location>
</feature>
<dbReference type="RefSeq" id="WP_344741095.1">
    <property type="nucleotide sequence ID" value="NZ_BAABAY010000002.1"/>
</dbReference>
<evidence type="ECO:0000313" key="5">
    <source>
        <dbReference type="Proteomes" id="UP001610100"/>
    </source>
</evidence>